<organism evidence="2 3">
    <name type="scientific">Gymnopilus dilepis</name>
    <dbReference type="NCBI Taxonomy" id="231916"/>
    <lineage>
        <taxon>Eukaryota</taxon>
        <taxon>Fungi</taxon>
        <taxon>Dikarya</taxon>
        <taxon>Basidiomycota</taxon>
        <taxon>Agaricomycotina</taxon>
        <taxon>Agaricomycetes</taxon>
        <taxon>Agaricomycetidae</taxon>
        <taxon>Agaricales</taxon>
        <taxon>Agaricineae</taxon>
        <taxon>Hymenogastraceae</taxon>
        <taxon>Gymnopilus</taxon>
    </lineage>
</organism>
<protein>
    <submittedName>
        <fullName evidence="2">Uncharacterized protein</fullName>
    </submittedName>
</protein>
<dbReference type="InParanoid" id="A0A409WBW9"/>
<evidence type="ECO:0000256" key="1">
    <source>
        <dbReference type="SAM" id="MobiDB-lite"/>
    </source>
</evidence>
<evidence type="ECO:0000313" key="2">
    <source>
        <dbReference type="EMBL" id="PPQ76004.1"/>
    </source>
</evidence>
<sequence length="413" mass="44710">MLLKEAMRGGYADLSDNFLSSSLLTSSGSSVASTPGNSSSPSLPCPNLVNVSPPMSLDSSLLPIPAGAPTLTDLATTATTPTPPLPQFSIEALISQLEVLTQRRTPKMRAPNAAQNKRKRDQKDRSKAKYAGASSPVHTPRTPKSQALHLWGWTKGIAQPRSLEDLLGADSAFLLGLQEWDGRTPIIIADRDGHIIAILAGRPDGKSWEDVQREATELLEEARRQCRVPKKNQCQRRGTFTTLRCGFSHGGGQTRPQNLSLSLVEHCPQNLPNTKQKFRITTRLNKSRAMRRLAGFGSCLVKFEQPILDRICDATRWKCTLISGGPQLTFGGRLTVVSAHSGTTSGDIKTNLALSIPFQHDLSLTQGLALEDCGAFAREPGSDVERISAEMEKQGVSADAVTEVEAGQRKLTL</sequence>
<dbReference type="EMBL" id="NHYE01005206">
    <property type="protein sequence ID" value="PPQ76004.1"/>
    <property type="molecule type" value="Genomic_DNA"/>
</dbReference>
<keyword evidence="3" id="KW-1185">Reference proteome</keyword>
<gene>
    <name evidence="2" type="ORF">CVT26_004945</name>
</gene>
<dbReference type="Proteomes" id="UP000284706">
    <property type="component" value="Unassembled WGS sequence"/>
</dbReference>
<dbReference type="AlphaFoldDB" id="A0A409WBW9"/>
<accession>A0A409WBW9</accession>
<name>A0A409WBW9_9AGAR</name>
<proteinExistence type="predicted"/>
<feature type="region of interest" description="Disordered" evidence="1">
    <location>
        <begin position="25"/>
        <end position="47"/>
    </location>
</feature>
<feature type="region of interest" description="Disordered" evidence="1">
    <location>
        <begin position="101"/>
        <end position="143"/>
    </location>
</feature>
<reference evidence="2 3" key="1">
    <citation type="journal article" date="2018" name="Evol. Lett.">
        <title>Horizontal gene cluster transfer increased hallucinogenic mushroom diversity.</title>
        <authorList>
            <person name="Reynolds H.T."/>
            <person name="Vijayakumar V."/>
            <person name="Gluck-Thaler E."/>
            <person name="Korotkin H.B."/>
            <person name="Matheny P.B."/>
            <person name="Slot J.C."/>
        </authorList>
    </citation>
    <scope>NUCLEOTIDE SEQUENCE [LARGE SCALE GENOMIC DNA]</scope>
    <source>
        <strain evidence="2 3">SRW20</strain>
    </source>
</reference>
<evidence type="ECO:0000313" key="3">
    <source>
        <dbReference type="Proteomes" id="UP000284706"/>
    </source>
</evidence>
<dbReference type="OrthoDB" id="3033067at2759"/>
<dbReference type="STRING" id="231916.A0A409WBW9"/>
<comment type="caution">
    <text evidence="2">The sequence shown here is derived from an EMBL/GenBank/DDBJ whole genome shotgun (WGS) entry which is preliminary data.</text>
</comment>